<keyword evidence="7" id="KW-0732">Signal</keyword>
<dbReference type="GO" id="GO:0050660">
    <property type="term" value="F:flavin adenine dinucleotide binding"/>
    <property type="evidence" value="ECO:0007669"/>
    <property type="project" value="InterPro"/>
</dbReference>
<gene>
    <name evidence="10" type="ORF">R5R35_003035</name>
</gene>
<dbReference type="SUPFAM" id="SSF54373">
    <property type="entry name" value="FAD-linked reductases, C-terminal domain"/>
    <property type="match status" value="1"/>
</dbReference>
<evidence type="ECO:0000313" key="10">
    <source>
        <dbReference type="EMBL" id="KAK7868160.1"/>
    </source>
</evidence>
<dbReference type="SUPFAM" id="SSF51905">
    <property type="entry name" value="FAD/NAD(P)-binding domain"/>
    <property type="match status" value="1"/>
</dbReference>
<organism evidence="10 11">
    <name type="scientific">Gryllus longicercus</name>
    <dbReference type="NCBI Taxonomy" id="2509291"/>
    <lineage>
        <taxon>Eukaryota</taxon>
        <taxon>Metazoa</taxon>
        <taxon>Ecdysozoa</taxon>
        <taxon>Arthropoda</taxon>
        <taxon>Hexapoda</taxon>
        <taxon>Insecta</taxon>
        <taxon>Pterygota</taxon>
        <taxon>Neoptera</taxon>
        <taxon>Polyneoptera</taxon>
        <taxon>Orthoptera</taxon>
        <taxon>Ensifera</taxon>
        <taxon>Gryllidea</taxon>
        <taxon>Grylloidea</taxon>
        <taxon>Gryllidae</taxon>
        <taxon>Gryllinae</taxon>
        <taxon>Gryllus</taxon>
    </lineage>
</organism>
<sequence>MAQAIASSGLSAVLFGALLAALTQSQRALSDGRRYPQDATPRLQQHYDFVVVGAGSAGSAVAARLSENPAWSVLLLEAGGDPPLDSDVPLGYFTLQRTPVDWQFRTEPDPNSCLAFKSKRCLWPRGKMLGGSSSINAMLYVRGTKHDYDSWAAQGNPGWSYDDVLPYFRKLEDVRGDALWRLEGAEKHHGEGGPITVSPYVNIDPMTEPLLNSVVELGYAVKDDLRMDNIFGFTKNLGTIRNGERCSAAKGYLGAAKDRANLHVIKNALVTKIVIEEKSKTAVGVRFEKNGEGNEVKARKEVIVSAGAINSPQLLMLSGIGPKKHLKEMGVSPIIKSLEVGRNLQDHVVFWGLISSVDTSEPPINHIHSAYQYLTNRTGVLAGLGLSNIVGFINTKKVADEISEDDNPDIQYHYASFAKGDETVSIFATSLDWTDDLISYLVQKTLKSQIVLQGPTLLNPKSRGKILLKSTDPNHHPVIHANYFSNADDLEVLVDGAVFASKQMKTKSFRDVDAKLLRPPLPACADLEFDTRDYWRCAVRQMSTTLYHPVGTCKMGPAEDEGAVVDARLRVHGVRGLRVVDASVMPTVPSGNTNAPTIMIAEKAADMIKEDWKDM</sequence>
<evidence type="ECO:0000256" key="2">
    <source>
        <dbReference type="ARBA" id="ARBA00010790"/>
    </source>
</evidence>
<dbReference type="AlphaFoldDB" id="A0AAN9VU58"/>
<keyword evidence="4 5" id="KW-0274">FAD</keyword>
<evidence type="ECO:0000259" key="9">
    <source>
        <dbReference type="PROSITE" id="PS00624"/>
    </source>
</evidence>
<dbReference type="InterPro" id="IPR036188">
    <property type="entry name" value="FAD/NAD-bd_sf"/>
</dbReference>
<name>A0AAN9VU58_9ORTH</name>
<dbReference type="InterPro" id="IPR012132">
    <property type="entry name" value="GMC_OxRdtase"/>
</dbReference>
<feature type="signal peptide" evidence="7">
    <location>
        <begin position="1"/>
        <end position="25"/>
    </location>
</feature>
<protein>
    <recommendedName>
        <fullName evidence="8 9">Glucose-methanol-choline oxidoreductase N-terminal domain-containing protein</fullName>
    </recommendedName>
</protein>
<evidence type="ECO:0000256" key="6">
    <source>
        <dbReference type="RuleBase" id="RU003968"/>
    </source>
</evidence>
<dbReference type="EMBL" id="JAZDUA010000099">
    <property type="protein sequence ID" value="KAK7868160.1"/>
    <property type="molecule type" value="Genomic_DNA"/>
</dbReference>
<evidence type="ECO:0000256" key="7">
    <source>
        <dbReference type="SAM" id="SignalP"/>
    </source>
</evidence>
<dbReference type="PANTHER" id="PTHR11552">
    <property type="entry name" value="GLUCOSE-METHANOL-CHOLINE GMC OXIDOREDUCTASE"/>
    <property type="match status" value="1"/>
</dbReference>
<dbReference type="GO" id="GO:0016614">
    <property type="term" value="F:oxidoreductase activity, acting on CH-OH group of donors"/>
    <property type="evidence" value="ECO:0007669"/>
    <property type="project" value="InterPro"/>
</dbReference>
<dbReference type="PANTHER" id="PTHR11552:SF147">
    <property type="entry name" value="CHOLINE DEHYDROGENASE, MITOCHONDRIAL"/>
    <property type="match status" value="1"/>
</dbReference>
<dbReference type="PROSITE" id="PS00623">
    <property type="entry name" value="GMC_OXRED_1"/>
    <property type="match status" value="1"/>
</dbReference>
<dbReference type="Gene3D" id="3.30.560.10">
    <property type="entry name" value="Glucose Oxidase, domain 3"/>
    <property type="match status" value="1"/>
</dbReference>
<dbReference type="Pfam" id="PF05199">
    <property type="entry name" value="GMC_oxred_C"/>
    <property type="match status" value="1"/>
</dbReference>
<comment type="caution">
    <text evidence="10">The sequence shown here is derived from an EMBL/GenBank/DDBJ whole genome shotgun (WGS) entry which is preliminary data.</text>
</comment>
<feature type="domain" description="Glucose-methanol-choline oxidoreductase N-terminal" evidence="9">
    <location>
        <begin position="307"/>
        <end position="321"/>
    </location>
</feature>
<comment type="cofactor">
    <cofactor evidence="1 5">
        <name>FAD</name>
        <dbReference type="ChEBI" id="CHEBI:57692"/>
    </cofactor>
</comment>
<feature type="binding site" evidence="5">
    <location>
        <position position="270"/>
    </location>
    <ligand>
        <name>FAD</name>
        <dbReference type="ChEBI" id="CHEBI:57692"/>
    </ligand>
</feature>
<keyword evidence="3 6" id="KW-0285">Flavoprotein</keyword>
<feature type="domain" description="Glucose-methanol-choline oxidoreductase N-terminal" evidence="8">
    <location>
        <begin position="126"/>
        <end position="149"/>
    </location>
</feature>
<reference evidence="10 11" key="1">
    <citation type="submission" date="2024-03" db="EMBL/GenBank/DDBJ databases">
        <title>The genome assembly and annotation of the cricket Gryllus longicercus Weissman &amp; Gray.</title>
        <authorList>
            <person name="Szrajer S."/>
            <person name="Gray D."/>
            <person name="Ylla G."/>
        </authorList>
    </citation>
    <scope>NUCLEOTIDE SEQUENCE [LARGE SCALE GENOMIC DNA]</scope>
    <source>
        <strain evidence="10">DAG 2021-001</strain>
        <tissue evidence="10">Whole body minus gut</tissue>
    </source>
</reference>
<accession>A0AAN9VU58</accession>
<evidence type="ECO:0000256" key="3">
    <source>
        <dbReference type="ARBA" id="ARBA00022630"/>
    </source>
</evidence>
<evidence type="ECO:0000313" key="11">
    <source>
        <dbReference type="Proteomes" id="UP001378592"/>
    </source>
</evidence>
<dbReference type="PIRSF" id="PIRSF000137">
    <property type="entry name" value="Alcohol_oxidase"/>
    <property type="match status" value="1"/>
</dbReference>
<dbReference type="Gene3D" id="3.50.50.60">
    <property type="entry name" value="FAD/NAD(P)-binding domain"/>
    <property type="match status" value="1"/>
</dbReference>
<dbReference type="InterPro" id="IPR007867">
    <property type="entry name" value="GMC_OxRtase_C"/>
</dbReference>
<dbReference type="InterPro" id="IPR000172">
    <property type="entry name" value="GMC_OxRdtase_N"/>
</dbReference>
<keyword evidence="11" id="KW-1185">Reference proteome</keyword>
<dbReference type="Proteomes" id="UP001378592">
    <property type="component" value="Unassembled WGS sequence"/>
</dbReference>
<evidence type="ECO:0000256" key="1">
    <source>
        <dbReference type="ARBA" id="ARBA00001974"/>
    </source>
</evidence>
<evidence type="ECO:0000259" key="8">
    <source>
        <dbReference type="PROSITE" id="PS00623"/>
    </source>
</evidence>
<proteinExistence type="inferred from homology"/>
<evidence type="ECO:0000256" key="4">
    <source>
        <dbReference type="ARBA" id="ARBA00022827"/>
    </source>
</evidence>
<dbReference type="Pfam" id="PF00732">
    <property type="entry name" value="GMC_oxred_N"/>
    <property type="match status" value="1"/>
</dbReference>
<feature type="chain" id="PRO_5042929445" description="Glucose-methanol-choline oxidoreductase N-terminal domain-containing protein" evidence="7">
    <location>
        <begin position="26"/>
        <end position="615"/>
    </location>
</feature>
<evidence type="ECO:0000256" key="5">
    <source>
        <dbReference type="PIRSR" id="PIRSR000137-2"/>
    </source>
</evidence>
<dbReference type="PROSITE" id="PS00624">
    <property type="entry name" value="GMC_OXRED_2"/>
    <property type="match status" value="1"/>
</dbReference>
<comment type="similarity">
    <text evidence="2 6">Belongs to the GMC oxidoreductase family.</text>
</comment>